<comment type="pathway">
    <text evidence="12">Cofactor biosynthesis; ubiquinone biosynthesis.</text>
</comment>
<feature type="transmembrane region" description="Helical" evidence="12">
    <location>
        <begin position="294"/>
        <end position="311"/>
    </location>
</feature>
<dbReference type="PANTHER" id="PTHR11048">
    <property type="entry name" value="PRENYLTRANSFERASES"/>
    <property type="match status" value="1"/>
</dbReference>
<dbReference type="PROSITE" id="PS00943">
    <property type="entry name" value="UBIA"/>
    <property type="match status" value="1"/>
</dbReference>
<comment type="function">
    <text evidence="12">Catalyzes the prenylation of para-hydroxybenzoate (PHB) with an all-trans polyprenyl group. Mediates the second step in the final reaction sequence of ubiquinone-8 (UQ-8) biosynthesis, which is the condensation of the polyisoprenoid side chain with PHB, generating the first membrane-bound Q intermediate 3-octaprenyl-4-hydroxybenzoate.</text>
</comment>
<dbReference type="FunFam" id="1.10.357.140:FF:000002">
    <property type="entry name" value="4-hydroxybenzoate octaprenyltransferase"/>
    <property type="match status" value="1"/>
</dbReference>
<dbReference type="GO" id="GO:0008412">
    <property type="term" value="F:4-hydroxybenzoate polyprenyltransferase activity"/>
    <property type="evidence" value="ECO:0007669"/>
    <property type="project" value="UniProtKB-UniRule"/>
</dbReference>
<feature type="transmembrane region" description="Helical" evidence="12">
    <location>
        <begin position="82"/>
        <end position="99"/>
    </location>
</feature>
<evidence type="ECO:0000256" key="12">
    <source>
        <dbReference type="HAMAP-Rule" id="MF_01635"/>
    </source>
</evidence>
<evidence type="ECO:0000256" key="7">
    <source>
        <dbReference type="ARBA" id="ARBA00022688"/>
    </source>
</evidence>
<dbReference type="FunFam" id="1.20.120.1780:FF:000001">
    <property type="entry name" value="4-hydroxybenzoate octaprenyltransferase"/>
    <property type="match status" value="1"/>
</dbReference>
<dbReference type="InterPro" id="IPR044878">
    <property type="entry name" value="UbiA_sf"/>
</dbReference>
<keyword evidence="9 12" id="KW-0460">Magnesium</keyword>
<dbReference type="PANTHER" id="PTHR11048:SF28">
    <property type="entry name" value="4-HYDROXYBENZOATE POLYPRENYLTRANSFERASE, MITOCHONDRIAL"/>
    <property type="match status" value="1"/>
</dbReference>
<keyword evidence="10 12" id="KW-1133">Transmembrane helix</keyword>
<evidence type="ECO:0000256" key="9">
    <source>
        <dbReference type="ARBA" id="ARBA00022842"/>
    </source>
</evidence>
<evidence type="ECO:0000256" key="11">
    <source>
        <dbReference type="ARBA" id="ARBA00023136"/>
    </source>
</evidence>
<comment type="cofactor">
    <cofactor evidence="1 12">
        <name>Mg(2+)</name>
        <dbReference type="ChEBI" id="CHEBI:18420"/>
    </cofactor>
</comment>
<dbReference type="EC" id="2.5.1.39" evidence="12 13"/>
<dbReference type="CDD" id="cd13959">
    <property type="entry name" value="PT_UbiA_COQ2"/>
    <property type="match status" value="1"/>
</dbReference>
<keyword evidence="5 12" id="KW-0997">Cell inner membrane</keyword>
<dbReference type="Gene3D" id="1.10.357.140">
    <property type="entry name" value="UbiA prenyltransferase"/>
    <property type="match status" value="1"/>
</dbReference>
<feature type="transmembrane region" description="Helical" evidence="12">
    <location>
        <begin position="332"/>
        <end position="348"/>
    </location>
</feature>
<protein>
    <recommendedName>
        <fullName evidence="12 13">4-hydroxybenzoate octaprenyltransferase</fullName>
        <ecNumber evidence="12 13">2.5.1.39</ecNumber>
    </recommendedName>
    <alternativeName>
        <fullName evidence="12">4-HB polyprenyltransferase</fullName>
    </alternativeName>
</protein>
<evidence type="ECO:0000256" key="5">
    <source>
        <dbReference type="ARBA" id="ARBA00022519"/>
    </source>
</evidence>
<evidence type="ECO:0000313" key="16">
    <source>
        <dbReference type="Proteomes" id="UP000253740"/>
    </source>
</evidence>
<evidence type="ECO:0000256" key="13">
    <source>
        <dbReference type="NCBIfam" id="TIGR01474"/>
    </source>
</evidence>
<dbReference type="Pfam" id="PF01040">
    <property type="entry name" value="UbiA"/>
    <property type="match status" value="1"/>
</dbReference>
<keyword evidence="8 12" id="KW-0812">Transmembrane</keyword>
<comment type="subcellular location">
    <subcellularLocation>
        <location evidence="12">Cell inner membrane</location>
        <topology evidence="12">Multi-pass membrane protein</topology>
    </subcellularLocation>
    <subcellularLocation>
        <location evidence="2">Membrane</location>
        <topology evidence="2">Multi-pass membrane protein</topology>
    </subcellularLocation>
</comment>
<dbReference type="AlphaFoldDB" id="A0A0K8QK28"/>
<keyword evidence="6 12" id="KW-0808">Transferase</keyword>
<evidence type="ECO:0000256" key="4">
    <source>
        <dbReference type="ARBA" id="ARBA00022475"/>
    </source>
</evidence>
<dbReference type="InterPro" id="IPR006370">
    <property type="entry name" value="HB_polyprenyltransferase-like"/>
</dbReference>
<comment type="similarity">
    <text evidence="3 12">Belongs to the UbiA prenyltransferase family.</text>
</comment>
<dbReference type="InterPro" id="IPR000537">
    <property type="entry name" value="UbiA_prenyltransferase"/>
</dbReference>
<gene>
    <name evidence="12" type="primary">ubiA</name>
    <name evidence="15" type="ORF">MBSD_n0487</name>
</gene>
<evidence type="ECO:0000256" key="6">
    <source>
        <dbReference type="ARBA" id="ARBA00022679"/>
    </source>
</evidence>
<dbReference type="EMBL" id="DF970154">
    <property type="protein sequence ID" value="GAP65198.1"/>
    <property type="molecule type" value="Genomic_DNA"/>
</dbReference>
<sequence>MLGGPARAPATLVRMTPPARPRRPQPRPAPRAAAPQRPRAARPEDSSSRAARVLELLLARLPPRLRDKARDYLVLTRMDRPVGALLLLWPTWWALWLAAGDFPPWKPLIVFTLGVFVMRAAGCAINDYADRHLDPLVQRTAGRPLANGRVQPREALAVFGALLAVAFLLVLLTNALTIELAFVGAALAAAYPFSKRYTHLPQVVLGAAFGWSIPMAFAAVTDGLPPLAWLLFLGNVLWSTIYDTEYAMVDREDDIKAGAKSTAILFGEDDLVILGVLMGTFLLTMLLVGTRAQLGWPYGLALAAAAGLFGWQQWTMRDRARAHCLAAFRQNNWLGMTLWAGIALALALR</sequence>
<feature type="transmembrane region" description="Helical" evidence="12">
    <location>
        <begin position="158"/>
        <end position="191"/>
    </location>
</feature>
<feature type="transmembrane region" description="Helical" evidence="12">
    <location>
        <begin position="227"/>
        <end position="249"/>
    </location>
</feature>
<feature type="transmembrane region" description="Helical" evidence="12">
    <location>
        <begin position="270"/>
        <end position="288"/>
    </location>
</feature>
<evidence type="ECO:0000256" key="10">
    <source>
        <dbReference type="ARBA" id="ARBA00022989"/>
    </source>
</evidence>
<reference evidence="15" key="1">
    <citation type="submission" date="2015-08" db="EMBL/GenBank/DDBJ databases">
        <title>Complete DNA Sequence of Pseudomonas syringae pv. actinidiae, the Causal Agent of Kiwifruit Canker Disease.</title>
        <authorList>
            <person name="Rikkerink E.H.A."/>
            <person name="Fineran P.C."/>
        </authorList>
    </citation>
    <scope>NUCLEOTIDE SEQUENCE</scope>
    <source>
        <strain evidence="15">SkMP5</strain>
    </source>
</reference>
<dbReference type="InterPro" id="IPR030470">
    <property type="entry name" value="UbiA_prenylTrfase_CS"/>
</dbReference>
<proteinExistence type="inferred from homology"/>
<accession>A0A0K8QK28</accession>
<keyword evidence="16" id="KW-1185">Reference proteome</keyword>
<comment type="catalytic activity">
    <reaction evidence="12">
        <text>all-trans-octaprenyl diphosphate + 4-hydroxybenzoate = 4-hydroxy-3-(all-trans-octaprenyl)benzoate + diphosphate</text>
        <dbReference type="Rhea" id="RHEA:27782"/>
        <dbReference type="ChEBI" id="CHEBI:1617"/>
        <dbReference type="ChEBI" id="CHEBI:17879"/>
        <dbReference type="ChEBI" id="CHEBI:33019"/>
        <dbReference type="ChEBI" id="CHEBI:57711"/>
        <dbReference type="EC" id="2.5.1.39"/>
    </reaction>
</comment>
<dbReference type="Proteomes" id="UP000253740">
    <property type="component" value="Unassembled WGS sequence"/>
</dbReference>
<keyword evidence="7 12" id="KW-0831">Ubiquinone biosynthesis</keyword>
<evidence type="ECO:0000256" key="3">
    <source>
        <dbReference type="ARBA" id="ARBA00005985"/>
    </source>
</evidence>
<evidence type="ECO:0000256" key="8">
    <source>
        <dbReference type="ARBA" id="ARBA00022692"/>
    </source>
</evidence>
<dbReference type="InterPro" id="IPR039653">
    <property type="entry name" value="Prenyltransferase"/>
</dbReference>
<dbReference type="GO" id="GO:0006744">
    <property type="term" value="P:ubiquinone biosynthetic process"/>
    <property type="evidence" value="ECO:0007669"/>
    <property type="project" value="UniProtKB-UniRule"/>
</dbReference>
<name>A0A0K8QK28_9GAMM</name>
<dbReference type="GO" id="GO:0005886">
    <property type="term" value="C:plasma membrane"/>
    <property type="evidence" value="ECO:0007669"/>
    <property type="project" value="UniProtKB-SubCell"/>
</dbReference>
<feature type="transmembrane region" description="Helical" evidence="12">
    <location>
        <begin position="203"/>
        <end position="221"/>
    </location>
</feature>
<feature type="region of interest" description="Disordered" evidence="14">
    <location>
        <begin position="1"/>
        <end position="47"/>
    </location>
</feature>
<dbReference type="UniPathway" id="UPA00232"/>
<dbReference type="STRING" id="1475481.GCA_000953855_00495"/>
<dbReference type="HAMAP" id="MF_01635">
    <property type="entry name" value="UbiA"/>
    <property type="match status" value="1"/>
</dbReference>
<evidence type="ECO:0000256" key="1">
    <source>
        <dbReference type="ARBA" id="ARBA00001946"/>
    </source>
</evidence>
<keyword evidence="4 12" id="KW-1003">Cell membrane</keyword>
<keyword evidence="11 12" id="KW-0472">Membrane</keyword>
<organism evidence="15">
    <name type="scientific">Mizugakiibacter sediminis</name>
    <dbReference type="NCBI Taxonomy" id="1475481"/>
    <lineage>
        <taxon>Bacteria</taxon>
        <taxon>Pseudomonadati</taxon>
        <taxon>Pseudomonadota</taxon>
        <taxon>Gammaproteobacteria</taxon>
        <taxon>Lysobacterales</taxon>
        <taxon>Rhodanobacteraceae</taxon>
        <taxon>Mizugakiibacter</taxon>
    </lineage>
</organism>
<evidence type="ECO:0000256" key="14">
    <source>
        <dbReference type="SAM" id="MobiDB-lite"/>
    </source>
</evidence>
<dbReference type="NCBIfam" id="TIGR01474">
    <property type="entry name" value="ubiA_proteo"/>
    <property type="match status" value="1"/>
</dbReference>
<dbReference type="Gene3D" id="1.20.120.1780">
    <property type="entry name" value="UbiA prenyltransferase"/>
    <property type="match status" value="1"/>
</dbReference>
<evidence type="ECO:0000313" key="15">
    <source>
        <dbReference type="EMBL" id="GAP65198.1"/>
    </source>
</evidence>
<evidence type="ECO:0000256" key="2">
    <source>
        <dbReference type="ARBA" id="ARBA00004141"/>
    </source>
</evidence>